<dbReference type="Gene3D" id="3.40.50.1000">
    <property type="entry name" value="HAD superfamily/HAD-like"/>
    <property type="match status" value="1"/>
</dbReference>
<dbReference type="PANTHER" id="PTHR10000">
    <property type="entry name" value="PHOSPHOSERINE PHOSPHATASE"/>
    <property type="match status" value="1"/>
</dbReference>
<dbReference type="RefSeq" id="WP_305989875.1">
    <property type="nucleotide sequence ID" value="NZ_JAVAMP010000001.1"/>
</dbReference>
<dbReference type="InterPro" id="IPR023214">
    <property type="entry name" value="HAD_sf"/>
</dbReference>
<dbReference type="EC" id="3.1.3.-" evidence="1"/>
<dbReference type="InterPro" id="IPR006379">
    <property type="entry name" value="HAD-SF_hydro_IIB"/>
</dbReference>
<dbReference type="PROSITE" id="PS01228">
    <property type="entry name" value="COF_1"/>
    <property type="match status" value="1"/>
</dbReference>
<dbReference type="Gene3D" id="3.30.1240.10">
    <property type="match status" value="1"/>
</dbReference>
<dbReference type="SFLD" id="SFLDG01144">
    <property type="entry name" value="C2.B.4:_PGP_Like"/>
    <property type="match status" value="1"/>
</dbReference>
<dbReference type="Pfam" id="PF08282">
    <property type="entry name" value="Hydrolase_3"/>
    <property type="match status" value="2"/>
</dbReference>
<proteinExistence type="predicted"/>
<accession>A0ABT9IT75</accession>
<sequence length="245" mass="27826">MGNNYKLIALDMDGTVLNEKDKISSANQAAIRKAIEHKVLVCFATGRVYQDIEPFLQELNLDTPIIASNGGEVWKNPNEVYQRHCIDEKIIKELREIAIYNNCWFKGRAVEGVFSREQWIEDDISANQWLSFVFFTDEDNKRKQIFEKINAWGTLEITNSHPYNLEINPRGISKASGIREICKWKNFEMSEVIAMGDSLNDLAMICEAGLGVAMGNAQDEVKQKADIVTLTNDEDGVAKIIENYI</sequence>
<dbReference type="Proteomes" id="UP001231941">
    <property type="component" value="Unassembled WGS sequence"/>
</dbReference>
<keyword evidence="1" id="KW-0378">Hydrolase</keyword>
<dbReference type="EMBL" id="JAVAMP010000001">
    <property type="protein sequence ID" value="MDP5272559.1"/>
    <property type="molecule type" value="Genomic_DNA"/>
</dbReference>
<gene>
    <name evidence="1" type="ORF">Q5Y73_00405</name>
</gene>
<keyword evidence="2" id="KW-1185">Reference proteome</keyword>
<dbReference type="NCBIfam" id="TIGR01484">
    <property type="entry name" value="HAD-SF-IIB"/>
    <property type="match status" value="1"/>
</dbReference>
<dbReference type="SFLD" id="SFLDS00003">
    <property type="entry name" value="Haloacid_Dehalogenase"/>
    <property type="match status" value="1"/>
</dbReference>
<evidence type="ECO:0000313" key="2">
    <source>
        <dbReference type="Proteomes" id="UP001231941"/>
    </source>
</evidence>
<dbReference type="SFLD" id="SFLDG01140">
    <property type="entry name" value="C2.B:_Phosphomannomutase_and_P"/>
    <property type="match status" value="1"/>
</dbReference>
<evidence type="ECO:0000313" key="1">
    <source>
        <dbReference type="EMBL" id="MDP5272559.1"/>
    </source>
</evidence>
<comment type="caution">
    <text evidence="1">The sequence shown here is derived from an EMBL/GenBank/DDBJ whole genome shotgun (WGS) entry which is preliminary data.</text>
</comment>
<dbReference type="InterPro" id="IPR036412">
    <property type="entry name" value="HAD-like_sf"/>
</dbReference>
<protein>
    <submittedName>
        <fullName evidence="1">Cof-type HAD-IIB family hydrolase</fullName>
        <ecNumber evidence="1">3.1.3.-</ecNumber>
    </submittedName>
</protein>
<dbReference type="PANTHER" id="PTHR10000:SF55">
    <property type="entry name" value="5-AMINO-6-(5-PHOSPHO-D-RIBITYLAMINO)URACIL PHOSPHATASE YCSE"/>
    <property type="match status" value="1"/>
</dbReference>
<dbReference type="SUPFAM" id="SSF56784">
    <property type="entry name" value="HAD-like"/>
    <property type="match status" value="1"/>
</dbReference>
<dbReference type="CDD" id="cd07516">
    <property type="entry name" value="HAD_Pase"/>
    <property type="match status" value="1"/>
</dbReference>
<organism evidence="1 2">
    <name type="scientific">Chengkuizengella axinellae</name>
    <dbReference type="NCBI Taxonomy" id="3064388"/>
    <lineage>
        <taxon>Bacteria</taxon>
        <taxon>Bacillati</taxon>
        <taxon>Bacillota</taxon>
        <taxon>Bacilli</taxon>
        <taxon>Bacillales</taxon>
        <taxon>Paenibacillaceae</taxon>
        <taxon>Chengkuizengella</taxon>
    </lineage>
</organism>
<reference evidence="1 2" key="1">
    <citation type="submission" date="2023-08" db="EMBL/GenBank/DDBJ databases">
        <authorList>
            <person name="Park J.-S."/>
        </authorList>
    </citation>
    <scope>NUCLEOTIDE SEQUENCE [LARGE SCALE GENOMIC DNA]</scope>
    <source>
        <strain evidence="1 2">2205SS18-9</strain>
    </source>
</reference>
<dbReference type="GO" id="GO:0016787">
    <property type="term" value="F:hydrolase activity"/>
    <property type="evidence" value="ECO:0007669"/>
    <property type="project" value="UniProtKB-KW"/>
</dbReference>
<dbReference type="PROSITE" id="PS01229">
    <property type="entry name" value="COF_2"/>
    <property type="match status" value="1"/>
</dbReference>
<name>A0ABT9IT75_9BACL</name>